<evidence type="ECO:0000313" key="2">
    <source>
        <dbReference type="EMBL" id="PNR53160.1"/>
    </source>
</evidence>
<dbReference type="PANTHER" id="PTHR35759:SF1">
    <property type="entry name" value="OS07G0673000 PROTEIN"/>
    <property type="match status" value="1"/>
</dbReference>
<reference evidence="2 4" key="1">
    <citation type="journal article" date="2008" name="Science">
        <title>The Physcomitrella genome reveals evolutionary insights into the conquest of land by plants.</title>
        <authorList>
            <person name="Rensing S."/>
            <person name="Lang D."/>
            <person name="Zimmer A."/>
            <person name="Terry A."/>
            <person name="Salamov A."/>
            <person name="Shapiro H."/>
            <person name="Nishiyama T."/>
            <person name="Perroud P.-F."/>
            <person name="Lindquist E."/>
            <person name="Kamisugi Y."/>
            <person name="Tanahashi T."/>
            <person name="Sakakibara K."/>
            <person name="Fujita T."/>
            <person name="Oishi K."/>
            <person name="Shin-I T."/>
            <person name="Kuroki Y."/>
            <person name="Toyoda A."/>
            <person name="Suzuki Y."/>
            <person name="Hashimoto A."/>
            <person name="Yamaguchi K."/>
            <person name="Sugano A."/>
            <person name="Kohara Y."/>
            <person name="Fujiyama A."/>
            <person name="Anterola A."/>
            <person name="Aoki S."/>
            <person name="Ashton N."/>
            <person name="Barbazuk W.B."/>
            <person name="Barker E."/>
            <person name="Bennetzen J."/>
            <person name="Bezanilla M."/>
            <person name="Blankenship R."/>
            <person name="Cho S.H."/>
            <person name="Dutcher S."/>
            <person name="Estelle M."/>
            <person name="Fawcett J.A."/>
            <person name="Gundlach H."/>
            <person name="Hanada K."/>
            <person name="Heyl A."/>
            <person name="Hicks K.A."/>
            <person name="Hugh J."/>
            <person name="Lohr M."/>
            <person name="Mayer K."/>
            <person name="Melkozernov A."/>
            <person name="Murata T."/>
            <person name="Nelson D."/>
            <person name="Pils B."/>
            <person name="Prigge M."/>
            <person name="Reiss B."/>
            <person name="Renner T."/>
            <person name="Rombauts S."/>
            <person name="Rushton P."/>
            <person name="Sanderfoot A."/>
            <person name="Schween G."/>
            <person name="Shiu S.-H."/>
            <person name="Stueber K."/>
            <person name="Theodoulou F.L."/>
            <person name="Tu H."/>
            <person name="Van de Peer Y."/>
            <person name="Verrier P.J."/>
            <person name="Waters E."/>
            <person name="Wood A."/>
            <person name="Yang L."/>
            <person name="Cove D."/>
            <person name="Cuming A."/>
            <person name="Hasebe M."/>
            <person name="Lucas S."/>
            <person name="Mishler D.B."/>
            <person name="Reski R."/>
            <person name="Grigoriev I."/>
            <person name="Quatrano R.S."/>
            <person name="Boore J.L."/>
        </authorList>
    </citation>
    <scope>NUCLEOTIDE SEQUENCE [LARGE SCALE GENOMIC DNA]</scope>
    <source>
        <strain evidence="3 4">cv. Gransden 2004</strain>
    </source>
</reference>
<dbReference type="PaxDb" id="3218-PP1S279_1V6.1"/>
<sequence length="385" mass="43043">MGVWRGRSPFSLVLRLLIVPMIAVLGFHYASFISVSARDPQFNGKSLCSSGAAATCAEQLMALFSGPVRAGNLTAARAGELRSCVRPLVPYHEISPSSGCVLDDESYAVPSTRRRRRRLQESQFAMPQFSSVDDLFEVNAMLVNGGDIDGDAREKMERLAQWPPPEILQLAKRAVEFGGDPSAVLTELSPIRHSVPDVENSTAERCSLTKYDYGNRFDDDVINSYIVFLYHAISMLSPFVGLNVSLSRFDLFHGHMFTSYDTSRLGILFHSREYPAYDEKTFPLNLGFCQKGSSIPYDKSMDLRNILWLAPLVRCTKQGIADDWLASGALLILDAREGGVVYRELVPEYLDYVRTISEDEFGDHVADINYLNLDISPPERRVFIC</sequence>
<gene>
    <name evidence="3" type="primary">LOC112283088</name>
    <name evidence="2" type="ORF">PHYPA_009535</name>
</gene>
<dbReference type="Gramene" id="Pp3c6_26830V3.2">
    <property type="protein sequence ID" value="Pp3c6_26830V3.2"/>
    <property type="gene ID" value="Pp3c6_26830"/>
</dbReference>
<keyword evidence="1" id="KW-1133">Transmembrane helix</keyword>
<dbReference type="FunCoup" id="A9TP89">
    <property type="interactions" value="1520"/>
</dbReference>
<proteinExistence type="predicted"/>
<protein>
    <submittedName>
        <fullName evidence="2 3">Uncharacterized protein</fullName>
    </submittedName>
</protein>
<dbReference type="HOGENOM" id="CLU_069725_0_0_1"/>
<dbReference type="OrthoDB" id="407127at2759"/>
<feature type="transmembrane region" description="Helical" evidence="1">
    <location>
        <begin position="12"/>
        <end position="32"/>
    </location>
</feature>
<keyword evidence="1" id="KW-0812">Transmembrane</keyword>
<dbReference type="KEGG" id="ppp:112283088"/>
<dbReference type="eggNOG" id="ENOG502QQRP">
    <property type="taxonomic scope" value="Eukaryota"/>
</dbReference>
<dbReference type="RefSeq" id="XP_024377154.1">
    <property type="nucleotide sequence ID" value="XM_024521386.2"/>
</dbReference>
<dbReference type="Proteomes" id="UP000006727">
    <property type="component" value="Chromosome 6"/>
</dbReference>
<keyword evidence="1" id="KW-0472">Membrane</keyword>
<evidence type="ECO:0000256" key="1">
    <source>
        <dbReference type="SAM" id="Phobius"/>
    </source>
</evidence>
<reference evidence="2 4" key="2">
    <citation type="journal article" date="2018" name="Plant J.">
        <title>The Physcomitrella patens chromosome-scale assembly reveals moss genome structure and evolution.</title>
        <authorList>
            <person name="Lang D."/>
            <person name="Ullrich K.K."/>
            <person name="Murat F."/>
            <person name="Fuchs J."/>
            <person name="Jenkins J."/>
            <person name="Haas F.B."/>
            <person name="Piednoel M."/>
            <person name="Gundlach H."/>
            <person name="Van Bel M."/>
            <person name="Meyberg R."/>
            <person name="Vives C."/>
            <person name="Morata J."/>
            <person name="Symeonidi A."/>
            <person name="Hiss M."/>
            <person name="Muchero W."/>
            <person name="Kamisugi Y."/>
            <person name="Saleh O."/>
            <person name="Blanc G."/>
            <person name="Decker E.L."/>
            <person name="van Gessel N."/>
            <person name="Grimwood J."/>
            <person name="Hayes R.D."/>
            <person name="Graham S.W."/>
            <person name="Gunter L.E."/>
            <person name="McDaniel S.F."/>
            <person name="Hoernstein S.N.W."/>
            <person name="Larsson A."/>
            <person name="Li F.W."/>
            <person name="Perroud P.F."/>
            <person name="Phillips J."/>
            <person name="Ranjan P."/>
            <person name="Rokshar D.S."/>
            <person name="Rothfels C.J."/>
            <person name="Schneider L."/>
            <person name="Shu S."/>
            <person name="Stevenson D.W."/>
            <person name="Thummler F."/>
            <person name="Tillich M."/>
            <person name="Villarreal Aguilar J.C."/>
            <person name="Widiez T."/>
            <person name="Wong G.K."/>
            <person name="Wymore A."/>
            <person name="Zhang Y."/>
            <person name="Zimmer A.D."/>
            <person name="Quatrano R.S."/>
            <person name="Mayer K.F.X."/>
            <person name="Goodstein D."/>
            <person name="Casacuberta J.M."/>
            <person name="Vandepoele K."/>
            <person name="Reski R."/>
            <person name="Cuming A.C."/>
            <person name="Tuskan G.A."/>
            <person name="Maumus F."/>
            <person name="Salse J."/>
            <person name="Schmutz J."/>
            <person name="Rensing S.A."/>
        </authorList>
    </citation>
    <scope>NUCLEOTIDE SEQUENCE [LARGE SCALE GENOMIC DNA]</scope>
    <source>
        <strain evidence="3 4">cv. Gransden 2004</strain>
    </source>
</reference>
<accession>A9TP89</accession>
<dbReference type="EnsemblPlants" id="Pp3c6_26830V3.2">
    <property type="protein sequence ID" value="Pp3c6_26830V3.2"/>
    <property type="gene ID" value="Pp3c6_26830"/>
</dbReference>
<keyword evidence="4" id="KW-1185">Reference proteome</keyword>
<dbReference type="PANTHER" id="PTHR35759">
    <property type="entry name" value="BNAA09G03860D PROTEIN"/>
    <property type="match status" value="1"/>
</dbReference>
<organism evidence="2">
    <name type="scientific">Physcomitrium patens</name>
    <name type="common">Spreading-leaved earth moss</name>
    <name type="synonym">Physcomitrella patens</name>
    <dbReference type="NCBI Taxonomy" id="3218"/>
    <lineage>
        <taxon>Eukaryota</taxon>
        <taxon>Viridiplantae</taxon>
        <taxon>Streptophyta</taxon>
        <taxon>Embryophyta</taxon>
        <taxon>Bryophyta</taxon>
        <taxon>Bryophytina</taxon>
        <taxon>Bryopsida</taxon>
        <taxon>Funariidae</taxon>
        <taxon>Funariales</taxon>
        <taxon>Funariaceae</taxon>
        <taxon>Physcomitrium</taxon>
    </lineage>
</organism>
<dbReference type="AlphaFoldDB" id="A9TP89"/>
<dbReference type="EnsemblPlants" id="Pp3c6_26830V3.1">
    <property type="protein sequence ID" value="Pp3c6_26830V3.1"/>
    <property type="gene ID" value="Pp3c6_26830"/>
</dbReference>
<reference evidence="3" key="3">
    <citation type="submission" date="2020-12" db="UniProtKB">
        <authorList>
            <consortium name="EnsemblPlants"/>
        </authorList>
    </citation>
    <scope>IDENTIFICATION</scope>
</reference>
<dbReference type="EMBL" id="ABEU02000006">
    <property type="protein sequence ID" value="PNR53160.1"/>
    <property type="molecule type" value="Genomic_DNA"/>
</dbReference>
<dbReference type="STRING" id="3218.A9TP89"/>
<evidence type="ECO:0000313" key="3">
    <source>
        <dbReference type="EnsemblPlants" id="Pp3c6_26830V3.1"/>
    </source>
</evidence>
<evidence type="ECO:0000313" key="4">
    <source>
        <dbReference type="Proteomes" id="UP000006727"/>
    </source>
</evidence>
<dbReference type="GeneID" id="112283088"/>
<dbReference type="Gramene" id="Pp3c6_26830V3.1">
    <property type="protein sequence ID" value="Pp3c6_26830V3.1"/>
    <property type="gene ID" value="Pp3c6_26830"/>
</dbReference>
<name>A9TP89_PHYPA</name>